<dbReference type="OrthoDB" id="9800855at2"/>
<dbReference type="PATRIC" id="fig|42256.3.peg.399"/>
<dbReference type="PANTHER" id="PTHR22993:SF9">
    <property type="entry name" value="FORMAMIDOPYRIMIDINE-DNA GLYCOSYLASE"/>
    <property type="match status" value="1"/>
</dbReference>
<dbReference type="InterPro" id="IPR015887">
    <property type="entry name" value="DNA_glyclase_Znf_dom_DNA_BS"/>
</dbReference>
<proteinExistence type="inferred from homology"/>
<keyword evidence="5" id="KW-0479">Metal-binding</keyword>
<comment type="subunit">
    <text evidence="4">Monomer.</text>
</comment>
<dbReference type="InterPro" id="IPR012319">
    <property type="entry name" value="FPG_cat"/>
</dbReference>
<evidence type="ECO:0000256" key="10">
    <source>
        <dbReference type="ARBA" id="ARBA00023125"/>
    </source>
</evidence>
<dbReference type="GO" id="GO:0140078">
    <property type="term" value="F:class I DNA-(apurinic or apyrimidinic site) endonuclease activity"/>
    <property type="evidence" value="ECO:0007669"/>
    <property type="project" value="UniProtKB-EC"/>
</dbReference>
<dbReference type="Pfam" id="PF06827">
    <property type="entry name" value="zf-FPG_IleRS"/>
    <property type="match status" value="1"/>
</dbReference>
<keyword evidence="8 20" id="KW-0378">Hydrolase</keyword>
<evidence type="ECO:0000256" key="9">
    <source>
        <dbReference type="ARBA" id="ARBA00022833"/>
    </source>
</evidence>
<keyword evidence="12 20" id="KW-0456">Lyase</keyword>
<dbReference type="SUPFAM" id="SSF57716">
    <property type="entry name" value="Glucocorticoid receptor-like (DNA-binding domain)"/>
    <property type="match status" value="1"/>
</dbReference>
<dbReference type="Pfam" id="PF01149">
    <property type="entry name" value="Fapy_DNA_glyco"/>
    <property type="match status" value="1"/>
</dbReference>
<feature type="domain" description="FPG-type" evidence="17">
    <location>
        <begin position="241"/>
        <end position="275"/>
    </location>
</feature>
<keyword evidence="21" id="KW-1185">Reference proteome</keyword>
<dbReference type="SMART" id="SM00898">
    <property type="entry name" value="Fapy_DNA_glyco"/>
    <property type="match status" value="1"/>
</dbReference>
<evidence type="ECO:0000256" key="13">
    <source>
        <dbReference type="ARBA" id="ARBA00023268"/>
    </source>
</evidence>
<evidence type="ECO:0000256" key="8">
    <source>
        <dbReference type="ARBA" id="ARBA00022801"/>
    </source>
</evidence>
<dbReference type="NCBIfam" id="TIGR00577">
    <property type="entry name" value="fpg"/>
    <property type="match status" value="1"/>
</dbReference>
<comment type="catalytic activity">
    <reaction evidence="1">
        <text>Hydrolysis of DNA containing ring-opened 7-methylguanine residues, releasing 2,6-diamino-4-hydroxy-5-(N-methyl)formamidopyrimidine.</text>
        <dbReference type="EC" id="3.2.2.23"/>
    </reaction>
</comment>
<evidence type="ECO:0000256" key="7">
    <source>
        <dbReference type="ARBA" id="ARBA00022771"/>
    </source>
</evidence>
<gene>
    <name evidence="20" type="primary">mutM</name>
    <name evidence="19" type="ORF">RradSPS_0394</name>
    <name evidence="20" type="ORF">SIL72_03505</name>
</gene>
<dbReference type="GO" id="GO:0008270">
    <property type="term" value="F:zinc ion binding"/>
    <property type="evidence" value="ECO:0007669"/>
    <property type="project" value="UniProtKB-KW"/>
</dbReference>
<reference evidence="20" key="2">
    <citation type="submission" date="2023-11" db="EMBL/GenBank/DDBJ databases">
        <title>MicrobeMod: A computational toolkit for identifying prokaryotic methylation and restriction-modification with nanopore sequencing.</title>
        <authorList>
            <person name="Crits-Christoph A."/>
            <person name="Kang S.C."/>
            <person name="Lee H."/>
            <person name="Ostrov N."/>
        </authorList>
    </citation>
    <scope>NUCLEOTIDE SEQUENCE</scope>
    <source>
        <strain evidence="20">ATCC 51242</strain>
    </source>
</reference>
<reference evidence="19 21" key="1">
    <citation type="submission" date="2014-03" db="EMBL/GenBank/DDBJ databases">
        <title>Complete genome sequence of the Radio-Resistant Rubrobacter radiotolerans RSPS-4.</title>
        <authorList>
            <person name="Egas C.C."/>
            <person name="Barroso C.C."/>
            <person name="Froufe H.J.C."/>
            <person name="Pacheco J.J."/>
            <person name="Albuquerque L.L."/>
            <person name="da Costa M.M.S."/>
        </authorList>
    </citation>
    <scope>NUCLEOTIDE SEQUENCE [LARGE SCALE GENOMIC DNA]</scope>
    <source>
        <strain evidence="19 21">RSPS-4</strain>
    </source>
</reference>
<dbReference type="EMBL" id="JAWXXX010000001">
    <property type="protein sequence ID" value="MDX5893091.1"/>
    <property type="molecule type" value="Genomic_DNA"/>
</dbReference>
<dbReference type="RefSeq" id="WP_084263625.1">
    <property type="nucleotide sequence ID" value="NZ_CP007514.1"/>
</dbReference>
<dbReference type="Proteomes" id="UP001281130">
    <property type="component" value="Unassembled WGS sequence"/>
</dbReference>
<keyword evidence="13" id="KW-0511">Multifunctional enzyme</keyword>
<evidence type="ECO:0000256" key="5">
    <source>
        <dbReference type="ARBA" id="ARBA00022723"/>
    </source>
</evidence>
<organism evidence="19 21">
    <name type="scientific">Rubrobacter radiotolerans</name>
    <name type="common">Arthrobacter radiotolerans</name>
    <dbReference type="NCBI Taxonomy" id="42256"/>
    <lineage>
        <taxon>Bacteria</taxon>
        <taxon>Bacillati</taxon>
        <taxon>Actinomycetota</taxon>
        <taxon>Rubrobacteria</taxon>
        <taxon>Rubrobacterales</taxon>
        <taxon>Rubrobacteraceae</taxon>
        <taxon>Rubrobacter</taxon>
    </lineage>
</organism>
<dbReference type="PROSITE" id="PS51068">
    <property type="entry name" value="FPG_CAT"/>
    <property type="match status" value="1"/>
</dbReference>
<keyword evidence="6" id="KW-0227">DNA damage</keyword>
<comment type="similarity">
    <text evidence="3">Belongs to the FPG family.</text>
</comment>
<evidence type="ECO:0000313" key="19">
    <source>
        <dbReference type="EMBL" id="AHY45677.1"/>
    </source>
</evidence>
<evidence type="ECO:0000256" key="12">
    <source>
        <dbReference type="ARBA" id="ARBA00023239"/>
    </source>
</evidence>
<dbReference type="SMART" id="SM01232">
    <property type="entry name" value="H2TH"/>
    <property type="match status" value="1"/>
</dbReference>
<dbReference type="EC" id="4.2.99.18" evidence="20"/>
<evidence type="ECO:0000256" key="14">
    <source>
        <dbReference type="ARBA" id="ARBA00023295"/>
    </source>
</evidence>
<dbReference type="PROSITE" id="PS01242">
    <property type="entry name" value="ZF_FPG_1"/>
    <property type="match status" value="1"/>
</dbReference>
<evidence type="ECO:0000256" key="2">
    <source>
        <dbReference type="ARBA" id="ARBA00001947"/>
    </source>
</evidence>
<dbReference type="Proteomes" id="UP000025229">
    <property type="component" value="Chromosome"/>
</dbReference>
<dbReference type="SUPFAM" id="SSF46946">
    <property type="entry name" value="S13-like H2TH domain"/>
    <property type="match status" value="1"/>
</dbReference>
<keyword evidence="11" id="KW-0234">DNA repair</keyword>
<evidence type="ECO:0000256" key="1">
    <source>
        <dbReference type="ARBA" id="ARBA00001668"/>
    </source>
</evidence>
<dbReference type="CDD" id="cd08966">
    <property type="entry name" value="EcFpg-like_N"/>
    <property type="match status" value="1"/>
</dbReference>
<evidence type="ECO:0000313" key="20">
    <source>
        <dbReference type="EMBL" id="MDX5893091.1"/>
    </source>
</evidence>
<dbReference type="HOGENOM" id="CLU_038423_1_2_11"/>
<dbReference type="GO" id="GO:0003684">
    <property type="term" value="F:damaged DNA binding"/>
    <property type="evidence" value="ECO:0007669"/>
    <property type="project" value="InterPro"/>
</dbReference>
<dbReference type="FunFam" id="1.10.8.50:FF:000003">
    <property type="entry name" value="Formamidopyrimidine-DNA glycosylase"/>
    <property type="match status" value="1"/>
</dbReference>
<dbReference type="InterPro" id="IPR015886">
    <property type="entry name" value="H2TH_FPG"/>
</dbReference>
<keyword evidence="10" id="KW-0238">DNA-binding</keyword>
<evidence type="ECO:0000313" key="21">
    <source>
        <dbReference type="Proteomes" id="UP000025229"/>
    </source>
</evidence>
<dbReference type="Gene3D" id="3.20.190.10">
    <property type="entry name" value="MutM-like, N-terminal"/>
    <property type="match status" value="1"/>
</dbReference>
<dbReference type="GO" id="GO:0003690">
    <property type="term" value="F:double-stranded DNA binding"/>
    <property type="evidence" value="ECO:0007669"/>
    <property type="project" value="UniProtKB-ARBA"/>
</dbReference>
<accession>A0A023WZN5</accession>
<dbReference type="SUPFAM" id="SSF81624">
    <property type="entry name" value="N-terminal domain of MutM-like DNA repair proteins"/>
    <property type="match status" value="1"/>
</dbReference>
<keyword evidence="7 16" id="KW-0863">Zinc-finger</keyword>
<dbReference type="EC" id="3.2.2.23" evidence="20"/>
<name>A0A023WZN5_RUBRA</name>
<dbReference type="InterPro" id="IPR035937">
    <property type="entry name" value="FPG_N"/>
</dbReference>
<dbReference type="PANTHER" id="PTHR22993">
    <property type="entry name" value="FORMAMIDOPYRIMIDINE-DNA GLYCOSYLASE"/>
    <property type="match status" value="1"/>
</dbReference>
<comment type="cofactor">
    <cofactor evidence="2">
        <name>Zn(2+)</name>
        <dbReference type="ChEBI" id="CHEBI:29105"/>
    </cofactor>
</comment>
<dbReference type="Gene3D" id="1.10.8.50">
    <property type="match status" value="1"/>
</dbReference>
<keyword evidence="9" id="KW-0862">Zinc</keyword>
<dbReference type="GO" id="GO:0034039">
    <property type="term" value="F:8-oxo-7,8-dihydroguanine DNA N-glycosylase activity"/>
    <property type="evidence" value="ECO:0007669"/>
    <property type="project" value="TreeGrafter"/>
</dbReference>
<evidence type="ECO:0000256" key="6">
    <source>
        <dbReference type="ARBA" id="ARBA00022763"/>
    </source>
</evidence>
<dbReference type="NCBIfam" id="NF002211">
    <property type="entry name" value="PRK01103.1"/>
    <property type="match status" value="1"/>
</dbReference>
<dbReference type="KEGG" id="rrd:RradSPS_0394"/>
<dbReference type="Pfam" id="PF06831">
    <property type="entry name" value="H2TH"/>
    <property type="match status" value="1"/>
</dbReference>
<dbReference type="AlphaFoldDB" id="A0A023WZN5"/>
<dbReference type="GO" id="GO:0006284">
    <property type="term" value="P:base-excision repair"/>
    <property type="evidence" value="ECO:0007669"/>
    <property type="project" value="InterPro"/>
</dbReference>
<dbReference type="InterPro" id="IPR010979">
    <property type="entry name" value="Ribosomal_uS13-like_H2TH"/>
</dbReference>
<evidence type="ECO:0000256" key="15">
    <source>
        <dbReference type="ARBA" id="ARBA00044632"/>
    </source>
</evidence>
<dbReference type="STRING" id="42256.RradSPS_0394"/>
<dbReference type="InterPro" id="IPR000214">
    <property type="entry name" value="Znf_DNA_glyclase/AP_lyase"/>
</dbReference>
<evidence type="ECO:0000259" key="18">
    <source>
        <dbReference type="PROSITE" id="PS51068"/>
    </source>
</evidence>
<dbReference type="eggNOG" id="COG0266">
    <property type="taxonomic scope" value="Bacteria"/>
</dbReference>
<dbReference type="EMBL" id="CP007514">
    <property type="protein sequence ID" value="AHY45677.1"/>
    <property type="molecule type" value="Genomic_DNA"/>
</dbReference>
<evidence type="ECO:0000256" key="16">
    <source>
        <dbReference type="PROSITE-ProRule" id="PRU00391"/>
    </source>
</evidence>
<evidence type="ECO:0000256" key="11">
    <source>
        <dbReference type="ARBA" id="ARBA00023204"/>
    </source>
</evidence>
<evidence type="ECO:0000256" key="3">
    <source>
        <dbReference type="ARBA" id="ARBA00009409"/>
    </source>
</evidence>
<keyword evidence="14 20" id="KW-0326">Glycosidase</keyword>
<dbReference type="InterPro" id="IPR010663">
    <property type="entry name" value="Znf_FPG/IleRS"/>
</dbReference>
<evidence type="ECO:0000256" key="4">
    <source>
        <dbReference type="ARBA" id="ARBA00011245"/>
    </source>
</evidence>
<dbReference type="GO" id="GO:0006979">
    <property type="term" value="P:response to oxidative stress"/>
    <property type="evidence" value="ECO:0007669"/>
    <property type="project" value="UniProtKB-ARBA"/>
</dbReference>
<evidence type="ECO:0000259" key="17">
    <source>
        <dbReference type="PROSITE" id="PS51066"/>
    </source>
</evidence>
<feature type="domain" description="Formamidopyrimidine-DNA glycosylase catalytic" evidence="18">
    <location>
        <begin position="2"/>
        <end position="118"/>
    </location>
</feature>
<dbReference type="PROSITE" id="PS51066">
    <property type="entry name" value="ZF_FPG_2"/>
    <property type="match status" value="1"/>
</dbReference>
<comment type="catalytic activity">
    <reaction evidence="15">
        <text>2'-deoxyribonucleotide-(2'-deoxyribose 5'-phosphate)-2'-deoxyribonucleotide-DNA = a 3'-end 2'-deoxyribonucleotide-(2,3-dehydro-2,3-deoxyribose 5'-phosphate)-DNA + a 5'-end 5'-phospho-2'-deoxyribonucleoside-DNA + H(+)</text>
        <dbReference type="Rhea" id="RHEA:66592"/>
        <dbReference type="Rhea" id="RHEA-COMP:13180"/>
        <dbReference type="Rhea" id="RHEA-COMP:16897"/>
        <dbReference type="Rhea" id="RHEA-COMP:17067"/>
        <dbReference type="ChEBI" id="CHEBI:15378"/>
        <dbReference type="ChEBI" id="CHEBI:136412"/>
        <dbReference type="ChEBI" id="CHEBI:157695"/>
        <dbReference type="ChEBI" id="CHEBI:167181"/>
        <dbReference type="EC" id="4.2.99.18"/>
    </reaction>
</comment>
<sequence length="290" mass="32715">MPELPEVETIKEDLRELVVGALVERAEVLHPNLVEGGTAREFERRLSERRIVGARRRAKHLIVDLDSGDAAVFQLKIGGQFLLVPPVKEPKRNLMLVMHLGEERAGERLFLRDGTEFTRARVLDREGLEERLSELGPEPFSEEFTAEYLKQKVGGRRAQIKPLILDQKVVSGVGNIYADEILYDARLHPRRKANTLTDGEWERLAEAIKKNLAAGIEHRGTTVRLYRDLLDRPGDHQNHLRVFEKQGDECPGCGGRIVREKVGGRPSHFCPSCQREDGESGGADVRLRLA</sequence>
<protein>
    <submittedName>
        <fullName evidence="20">Bifunctional DNA-formamidopyrimidine glycosylase/DNA-(Apurinic or apyrimidinic site) lyase</fullName>
        <ecNumber evidence="20">3.2.2.23</ecNumber>
        <ecNumber evidence="20">4.2.99.18</ecNumber>
    </submittedName>
    <submittedName>
        <fullName evidence="19">Fpg: formamidopyrimidine-DNA glycosylase</fullName>
    </submittedName>
</protein>
<dbReference type="InterPro" id="IPR020629">
    <property type="entry name" value="FPG_Glyclase"/>
</dbReference>